<dbReference type="PROSITE" id="PS01057">
    <property type="entry name" value="SAICAR_SYNTHETASE_1"/>
    <property type="match status" value="1"/>
</dbReference>
<evidence type="ECO:0000256" key="7">
    <source>
        <dbReference type="ARBA" id="ARBA00022840"/>
    </source>
</evidence>
<dbReference type="EC" id="6.3.2.6" evidence="2"/>
<evidence type="ECO:0000256" key="5">
    <source>
        <dbReference type="ARBA" id="ARBA00022741"/>
    </source>
</evidence>
<keyword evidence="6" id="KW-0658">Purine biosynthesis</keyword>
<accession>A0A2K3Q7A8</accession>
<evidence type="ECO:0000259" key="9">
    <source>
        <dbReference type="Pfam" id="PF01259"/>
    </source>
</evidence>
<proteinExistence type="predicted"/>
<evidence type="ECO:0000256" key="3">
    <source>
        <dbReference type="ARBA" id="ARBA00016460"/>
    </source>
</evidence>
<evidence type="ECO:0000256" key="2">
    <source>
        <dbReference type="ARBA" id="ARBA00012217"/>
    </source>
</evidence>
<evidence type="ECO:0000256" key="1">
    <source>
        <dbReference type="ARBA" id="ARBA00004672"/>
    </source>
</evidence>
<dbReference type="InterPro" id="IPR018236">
    <property type="entry name" value="SAICAR_synthetase_CS"/>
</dbReference>
<dbReference type="AlphaFoldDB" id="A0A2K3Q7A8"/>
<gene>
    <name evidence="10" type="ORF">TCAP_06592</name>
</gene>
<keyword evidence="11" id="KW-1185">Reference proteome</keyword>
<feature type="domain" description="SAICAR synthetase/ADE2 N-terminal" evidence="9">
    <location>
        <begin position="20"/>
        <end position="131"/>
    </location>
</feature>
<dbReference type="SUPFAM" id="SSF56104">
    <property type="entry name" value="SAICAR synthase-like"/>
    <property type="match status" value="1"/>
</dbReference>
<dbReference type="GO" id="GO:0005524">
    <property type="term" value="F:ATP binding"/>
    <property type="evidence" value="ECO:0007669"/>
    <property type="project" value="UniProtKB-KW"/>
</dbReference>
<dbReference type="STRING" id="45235.A0A2K3Q7A8"/>
<keyword evidence="4" id="KW-0436">Ligase</keyword>
<evidence type="ECO:0000256" key="6">
    <source>
        <dbReference type="ARBA" id="ARBA00022755"/>
    </source>
</evidence>
<dbReference type="GO" id="GO:0004639">
    <property type="term" value="F:phosphoribosylaminoimidazolesuccinocarboxamide synthase activity"/>
    <property type="evidence" value="ECO:0007669"/>
    <property type="project" value="UniProtKB-EC"/>
</dbReference>
<comment type="caution">
    <text evidence="10">The sequence shown here is derived from an EMBL/GenBank/DDBJ whole genome shotgun (WGS) entry which is preliminary data.</text>
</comment>
<comment type="pathway">
    <text evidence="1">Purine metabolism; IMP biosynthesis via de novo pathway; 5-amino-1-(5-phospho-D-ribosyl)imidazole-4-carboxamide from 5-amino-1-(5-phospho-D-ribosyl)imidazole-4-carboxylate: step 1/2.</text>
</comment>
<dbReference type="GO" id="GO:0005737">
    <property type="term" value="C:cytoplasm"/>
    <property type="evidence" value="ECO:0007669"/>
    <property type="project" value="TreeGrafter"/>
</dbReference>
<keyword evidence="5" id="KW-0547">Nucleotide-binding</keyword>
<dbReference type="EMBL" id="NRSZ01001092">
    <property type="protein sequence ID" value="PNY23456.1"/>
    <property type="molecule type" value="Genomic_DNA"/>
</dbReference>
<evidence type="ECO:0000313" key="11">
    <source>
        <dbReference type="Proteomes" id="UP000236621"/>
    </source>
</evidence>
<name>A0A2K3Q7A8_9HYPO</name>
<organism evidence="10 11">
    <name type="scientific">Tolypocladium capitatum</name>
    <dbReference type="NCBI Taxonomy" id="45235"/>
    <lineage>
        <taxon>Eukaryota</taxon>
        <taxon>Fungi</taxon>
        <taxon>Dikarya</taxon>
        <taxon>Ascomycota</taxon>
        <taxon>Pezizomycotina</taxon>
        <taxon>Sordariomycetes</taxon>
        <taxon>Hypocreomycetidae</taxon>
        <taxon>Hypocreales</taxon>
        <taxon>Ophiocordycipitaceae</taxon>
        <taxon>Tolypocladium</taxon>
    </lineage>
</organism>
<evidence type="ECO:0000313" key="10">
    <source>
        <dbReference type="EMBL" id="PNY23456.1"/>
    </source>
</evidence>
<keyword evidence="7" id="KW-0067">ATP-binding</keyword>
<reference evidence="10 11" key="1">
    <citation type="submission" date="2017-08" db="EMBL/GenBank/DDBJ databases">
        <title>Harnessing the power of phylogenomics to disentangle the directionality and signatures of interkingdom host jumping in the parasitic fungal genus Tolypocladium.</title>
        <authorList>
            <person name="Quandt C.A."/>
            <person name="Patterson W."/>
            <person name="Spatafora J.W."/>
        </authorList>
    </citation>
    <scope>NUCLEOTIDE SEQUENCE [LARGE SCALE GENOMIC DNA]</scope>
    <source>
        <strain evidence="10 11">CBS 113982</strain>
    </source>
</reference>
<dbReference type="GO" id="GO:0006189">
    <property type="term" value="P:'de novo' IMP biosynthetic process"/>
    <property type="evidence" value="ECO:0007669"/>
    <property type="project" value="UniProtKB-UniPathway"/>
</dbReference>
<protein>
    <recommendedName>
        <fullName evidence="3">Phosphoribosylaminoimidazole-succinocarboxamide synthase</fullName>
        <ecNumber evidence="2">6.3.2.6</ecNumber>
    </recommendedName>
    <alternativeName>
        <fullName evidence="8">SAICAR synthetase</fullName>
    </alternativeName>
</protein>
<dbReference type="PANTHER" id="PTHR43700:SF1">
    <property type="entry name" value="PHOSPHORIBOSYLAMINOIMIDAZOLE-SUCCINOCARBOXAMIDE SYNTHASE"/>
    <property type="match status" value="1"/>
</dbReference>
<dbReference type="PANTHER" id="PTHR43700">
    <property type="entry name" value="PHOSPHORIBOSYLAMINOIMIDAZOLE-SUCCINOCARBOXAMIDE SYNTHASE"/>
    <property type="match status" value="1"/>
</dbReference>
<evidence type="ECO:0000256" key="8">
    <source>
        <dbReference type="ARBA" id="ARBA00030409"/>
    </source>
</evidence>
<dbReference type="UniPathway" id="UPA00074">
    <property type="reaction ID" value="UER00131"/>
</dbReference>
<evidence type="ECO:0000256" key="4">
    <source>
        <dbReference type="ARBA" id="ARBA00022598"/>
    </source>
</evidence>
<sequence>MSGMPSSGALTALSLPSLEKLASGKVRDLFALDANTLLFTASDRISAYDVVLANGVPGKGLVLTQISAHWFSVLSQQIPGLKHHLISLSPPSPALLTPEERALLRGRSMVCRRLRVFPIEAIVRGYITGSAWAE</sequence>
<dbReference type="Pfam" id="PF01259">
    <property type="entry name" value="SAICAR_synt"/>
    <property type="match status" value="1"/>
</dbReference>
<dbReference type="OrthoDB" id="9991235at2759"/>
<dbReference type="Proteomes" id="UP000236621">
    <property type="component" value="Unassembled WGS sequence"/>
</dbReference>
<dbReference type="Gene3D" id="3.30.200.20">
    <property type="entry name" value="Phosphorylase Kinase, domain 1"/>
    <property type="match status" value="1"/>
</dbReference>
<dbReference type="InterPro" id="IPR028923">
    <property type="entry name" value="SAICAR_synt/ADE2_N"/>
</dbReference>